<evidence type="ECO:0000313" key="2">
    <source>
        <dbReference type="Proteomes" id="UP000237271"/>
    </source>
</evidence>
<name>A0A2P4XDY9_9STRA</name>
<dbReference type="AlphaFoldDB" id="A0A2P4XDY9"/>
<dbReference type="Proteomes" id="UP000237271">
    <property type="component" value="Unassembled WGS sequence"/>
</dbReference>
<comment type="caution">
    <text evidence="1">The sequence shown here is derived from an EMBL/GenBank/DDBJ whole genome shotgun (WGS) entry which is preliminary data.</text>
</comment>
<evidence type="ECO:0008006" key="3">
    <source>
        <dbReference type="Google" id="ProtNLM"/>
    </source>
</evidence>
<organism evidence="1 2">
    <name type="scientific">Phytophthora palmivora</name>
    <dbReference type="NCBI Taxonomy" id="4796"/>
    <lineage>
        <taxon>Eukaryota</taxon>
        <taxon>Sar</taxon>
        <taxon>Stramenopiles</taxon>
        <taxon>Oomycota</taxon>
        <taxon>Peronosporomycetes</taxon>
        <taxon>Peronosporales</taxon>
        <taxon>Peronosporaceae</taxon>
        <taxon>Phytophthora</taxon>
    </lineage>
</organism>
<keyword evidence="2" id="KW-1185">Reference proteome</keyword>
<evidence type="ECO:0000313" key="1">
    <source>
        <dbReference type="EMBL" id="POM63770.1"/>
    </source>
</evidence>
<sequence length="336" mass="37948">MPSASRTSKHRTYTIQEKRKALVLALNIGTEPAADFLNYPRRTVQDWIRQSDAIFDFKGAQTSKSLKGQGRKEVVPFAHGLLTFMKDMRRDEEPLCTTMMLEYIKTNHRCWFNNYVTGKKSIVSADNAIMRLLQRFSKRLLNTRNKTAADLETTWVKFAIEFWGKYGSRLTPSTIYNVDETATYFDTPPKHIGRKGVATAPPSSLFCTGKKLPILFIMKGKPGGTIEMDELPNYLQVQGHIYCVQENGWMDSRKVITREANATVCPLPANSTDVCQPLDVGVMGPLKNTASVVVNRLSEKRLISIKRTIRAWALIDSECVVGSFEKATPRYPVVEV</sequence>
<protein>
    <recommendedName>
        <fullName evidence="3">DDE-1 domain-containing protein</fullName>
    </recommendedName>
</protein>
<dbReference type="EMBL" id="NCKW01011311">
    <property type="protein sequence ID" value="POM63770.1"/>
    <property type="molecule type" value="Genomic_DNA"/>
</dbReference>
<reference evidence="1 2" key="1">
    <citation type="journal article" date="2017" name="Genome Biol. Evol.">
        <title>Phytophthora megakarya and P. palmivora, closely related causal agents of cacao black pod rot, underwent increases in genome sizes and gene numbers by different mechanisms.</title>
        <authorList>
            <person name="Ali S.S."/>
            <person name="Shao J."/>
            <person name="Lary D.J."/>
            <person name="Kronmiller B."/>
            <person name="Shen D."/>
            <person name="Strem M.D."/>
            <person name="Amoako-Attah I."/>
            <person name="Akrofi A.Y."/>
            <person name="Begoude B.A."/>
            <person name="Ten Hoopen G.M."/>
            <person name="Coulibaly K."/>
            <person name="Kebe B.I."/>
            <person name="Melnick R.L."/>
            <person name="Guiltinan M.J."/>
            <person name="Tyler B.M."/>
            <person name="Meinhardt L.W."/>
            <person name="Bailey B.A."/>
        </authorList>
    </citation>
    <scope>NUCLEOTIDE SEQUENCE [LARGE SCALE GENOMIC DNA]</scope>
    <source>
        <strain evidence="2">sbr112.9</strain>
    </source>
</reference>
<proteinExistence type="predicted"/>
<dbReference type="OrthoDB" id="4327074at2759"/>
<gene>
    <name evidence="1" type="ORF">PHPALM_20786</name>
</gene>
<accession>A0A2P4XDY9</accession>